<dbReference type="Proteomes" id="UP001189429">
    <property type="component" value="Unassembled WGS sequence"/>
</dbReference>
<organism evidence="1 2">
    <name type="scientific">Prorocentrum cordatum</name>
    <dbReference type="NCBI Taxonomy" id="2364126"/>
    <lineage>
        <taxon>Eukaryota</taxon>
        <taxon>Sar</taxon>
        <taxon>Alveolata</taxon>
        <taxon>Dinophyceae</taxon>
        <taxon>Prorocentrales</taxon>
        <taxon>Prorocentraceae</taxon>
        <taxon>Prorocentrum</taxon>
    </lineage>
</organism>
<accession>A0ABN9UXW2</accession>
<sequence length="202" mass="22802">MANVDSTAMFIAFITWYRQPCSRRMFYAMRMDTIMTHIDHGGKGPVTDTEWVEDHYVPIRKVLCDGILCRRCRAHGGHSILPNGFIFRWFSPLWESLYMTNRKPHLNLWVPADGYEYRDPADGARSRGNVARDHYGTCLVPRSRWAEVAAIMGIEPPDGVDTALDVTVDMALDPSTDHVTASALQEALDPICEQADADDSQL</sequence>
<dbReference type="EMBL" id="CAUYUJ010016417">
    <property type="protein sequence ID" value="CAK0865072.1"/>
    <property type="molecule type" value="Genomic_DNA"/>
</dbReference>
<proteinExistence type="predicted"/>
<keyword evidence="2" id="KW-1185">Reference proteome</keyword>
<reference evidence="1" key="1">
    <citation type="submission" date="2023-10" db="EMBL/GenBank/DDBJ databases">
        <authorList>
            <person name="Chen Y."/>
            <person name="Shah S."/>
            <person name="Dougan E. K."/>
            <person name="Thang M."/>
            <person name="Chan C."/>
        </authorList>
    </citation>
    <scope>NUCLEOTIDE SEQUENCE [LARGE SCALE GENOMIC DNA]</scope>
</reference>
<comment type="caution">
    <text evidence="1">The sequence shown here is derived from an EMBL/GenBank/DDBJ whole genome shotgun (WGS) entry which is preliminary data.</text>
</comment>
<evidence type="ECO:0000313" key="2">
    <source>
        <dbReference type="Proteomes" id="UP001189429"/>
    </source>
</evidence>
<name>A0ABN9UXW2_9DINO</name>
<protein>
    <submittedName>
        <fullName evidence="1">Uncharacterized protein</fullName>
    </submittedName>
</protein>
<evidence type="ECO:0000313" key="1">
    <source>
        <dbReference type="EMBL" id="CAK0865072.1"/>
    </source>
</evidence>
<gene>
    <name evidence="1" type="ORF">PCOR1329_LOCUS52720</name>
</gene>